<keyword evidence="2" id="KW-0812">Transmembrane</keyword>
<dbReference type="OrthoDB" id="2082514at2"/>
<feature type="region of interest" description="Disordered" evidence="1">
    <location>
        <begin position="142"/>
        <end position="180"/>
    </location>
</feature>
<name>A0A0E4GC51_9FIRM</name>
<accession>A0A0E4GC51</accession>
<evidence type="ECO:0000313" key="4">
    <source>
        <dbReference type="Proteomes" id="UP000045545"/>
    </source>
</evidence>
<feature type="transmembrane region" description="Helical" evidence="2">
    <location>
        <begin position="59"/>
        <end position="79"/>
    </location>
</feature>
<keyword evidence="4" id="KW-1185">Reference proteome</keyword>
<gene>
    <name evidence="3" type="ORF">2619</name>
</gene>
<dbReference type="Proteomes" id="UP000045545">
    <property type="component" value="Unassembled WGS sequence"/>
</dbReference>
<evidence type="ECO:0000256" key="1">
    <source>
        <dbReference type="SAM" id="MobiDB-lite"/>
    </source>
</evidence>
<proteinExistence type="predicted"/>
<dbReference type="AlphaFoldDB" id="A0A0E4GC51"/>
<organism evidence="3 4">
    <name type="scientific">Syntrophomonas zehnderi OL-4</name>
    <dbReference type="NCBI Taxonomy" id="690567"/>
    <lineage>
        <taxon>Bacteria</taxon>
        <taxon>Bacillati</taxon>
        <taxon>Bacillota</taxon>
        <taxon>Clostridia</taxon>
        <taxon>Eubacteriales</taxon>
        <taxon>Syntrophomonadaceae</taxon>
        <taxon>Syntrophomonas</taxon>
    </lineage>
</organism>
<dbReference type="RefSeq" id="WP_046499729.1">
    <property type="nucleotide sequence ID" value="NZ_CGIH01000047.1"/>
</dbReference>
<sequence length="180" mass="20400">MDAANSPIKPFIRVFLFVTVLTMLFFAPTREFLKITFIMGIPGLLFYSLMGRQTRYSPLWIICGLLVLGVLLFYGYLLLHLPERIESREIISQGGTLVAEGKYDQAIDKYKQLEKLGQKAKMEDKISQARLEKSAQQQLEQARQKLAAGDKQGAREIIEKIPPGTRAASQARELRSQLKP</sequence>
<reference evidence="3 4" key="1">
    <citation type="submission" date="2015-03" db="EMBL/GenBank/DDBJ databases">
        <authorList>
            <person name="Murphy D."/>
        </authorList>
    </citation>
    <scope>NUCLEOTIDE SEQUENCE [LARGE SCALE GENOMIC DNA]</scope>
    <source>
        <strain evidence="3 4">OL-4</strain>
    </source>
</reference>
<keyword evidence="2" id="KW-1133">Transmembrane helix</keyword>
<evidence type="ECO:0000313" key="3">
    <source>
        <dbReference type="EMBL" id="CFY03513.1"/>
    </source>
</evidence>
<feature type="transmembrane region" description="Helical" evidence="2">
    <location>
        <begin position="12"/>
        <end position="28"/>
    </location>
</feature>
<dbReference type="EMBL" id="CGIH01000047">
    <property type="protein sequence ID" value="CFY03513.1"/>
    <property type="molecule type" value="Genomic_DNA"/>
</dbReference>
<keyword evidence="2" id="KW-0472">Membrane</keyword>
<feature type="transmembrane region" description="Helical" evidence="2">
    <location>
        <begin position="35"/>
        <end position="53"/>
    </location>
</feature>
<protein>
    <submittedName>
        <fullName evidence="3">Uncharacterized</fullName>
    </submittedName>
</protein>
<dbReference type="STRING" id="690567.2619"/>
<evidence type="ECO:0000256" key="2">
    <source>
        <dbReference type="SAM" id="Phobius"/>
    </source>
</evidence>